<dbReference type="SMART" id="SM00132">
    <property type="entry name" value="LIM"/>
    <property type="match status" value="6"/>
</dbReference>
<dbReference type="PANTHER" id="PTHR24205:SF16">
    <property type="entry name" value="GH01042P-RELATED"/>
    <property type="match status" value="1"/>
</dbReference>
<keyword evidence="8" id="KW-1185">Reference proteome</keyword>
<keyword evidence="2" id="KW-0677">Repeat</keyword>
<dbReference type="SUPFAM" id="SSF48695">
    <property type="entry name" value="Multiheme cytochromes"/>
    <property type="match status" value="2"/>
</dbReference>
<dbReference type="AlphaFoldDB" id="A0A085MMW2"/>
<protein>
    <recommendedName>
        <fullName evidence="6">LIM zinc-binding domain-containing protein</fullName>
    </recommendedName>
</protein>
<reference evidence="7 8" key="1">
    <citation type="journal article" date="2014" name="Nat. Genet.">
        <title>Genome and transcriptome of the porcine whipworm Trichuris suis.</title>
        <authorList>
            <person name="Jex A.R."/>
            <person name="Nejsum P."/>
            <person name="Schwarz E.M."/>
            <person name="Hu L."/>
            <person name="Young N.D."/>
            <person name="Hall R.S."/>
            <person name="Korhonen P.K."/>
            <person name="Liao S."/>
            <person name="Thamsborg S."/>
            <person name="Xia J."/>
            <person name="Xu P."/>
            <person name="Wang S."/>
            <person name="Scheerlinck J.P."/>
            <person name="Hofmann A."/>
            <person name="Sternberg P.W."/>
            <person name="Wang J."/>
            <person name="Gasser R.B."/>
        </authorList>
    </citation>
    <scope>NUCLEOTIDE SEQUENCE [LARGE SCALE GENOMIC DNA]</scope>
    <source>
        <strain evidence="7">DCEP-RM93M</strain>
    </source>
</reference>
<sequence>MKPDQNCHGCNNPFSGTNKFVVVGRFFFHEGCPKCDYCHKKIDNPDVNAKCLDDQVVCKAHIDNKELGANEACTTCGKEFTPLDKKIITIFGVRFHYRCVRCADCNAPVQENEWQGYKQRALCKQCYEKVKSVPCVKCRTILKEEQQNIVLQVGVICPNCFKCVECFKQLKPEDKFFQLNENVYCNACDMPFRRAKYVFDRTRGGPAMKPDQNCHGCNNPFSGTNKFVVVGRFFFHEGCPKCDYCHKKIDNPDVNAQCLDDQVVCKVHIDNKELGANEACTTCGKEFTPLDKKIITIFGVRFHYRCVRCADCNAPVQENEWQGYKQRALCKQCYEKVKSVPCVKCRTILKEEQQNIVLQVGVICPNCFKCVECFKQLKPEDKFFQLNENVYCNACDMPFRRAKYVFDRTRGGPA</sequence>
<evidence type="ECO:0000313" key="8">
    <source>
        <dbReference type="Proteomes" id="UP000030764"/>
    </source>
</evidence>
<feature type="domain" description="LIM zinc-binding" evidence="6">
    <location>
        <begin position="71"/>
        <end position="133"/>
    </location>
</feature>
<feature type="domain" description="LIM zinc-binding" evidence="6">
    <location>
        <begin position="278"/>
        <end position="340"/>
    </location>
</feature>
<dbReference type="InterPro" id="IPR036280">
    <property type="entry name" value="Multihaem_cyt_sf"/>
</dbReference>
<evidence type="ECO:0000256" key="2">
    <source>
        <dbReference type="ARBA" id="ARBA00022737"/>
    </source>
</evidence>
<evidence type="ECO:0000256" key="1">
    <source>
        <dbReference type="ARBA" id="ARBA00022723"/>
    </source>
</evidence>
<keyword evidence="4 5" id="KW-0440">LIM domain</keyword>
<organism evidence="7 8">
    <name type="scientific">Trichuris suis</name>
    <name type="common">pig whipworm</name>
    <dbReference type="NCBI Taxonomy" id="68888"/>
    <lineage>
        <taxon>Eukaryota</taxon>
        <taxon>Metazoa</taxon>
        <taxon>Ecdysozoa</taxon>
        <taxon>Nematoda</taxon>
        <taxon>Enoplea</taxon>
        <taxon>Dorylaimia</taxon>
        <taxon>Trichinellida</taxon>
        <taxon>Trichuridae</taxon>
        <taxon>Trichuris</taxon>
    </lineage>
</organism>
<dbReference type="EMBL" id="KL363184">
    <property type="protein sequence ID" value="KFD58558.1"/>
    <property type="molecule type" value="Genomic_DNA"/>
</dbReference>
<dbReference type="InterPro" id="IPR001781">
    <property type="entry name" value="Znf_LIM"/>
</dbReference>
<keyword evidence="3 5" id="KW-0862">Zinc</keyword>
<evidence type="ECO:0000256" key="3">
    <source>
        <dbReference type="ARBA" id="ARBA00022833"/>
    </source>
</evidence>
<proteinExistence type="predicted"/>
<dbReference type="PROSITE" id="PS50023">
    <property type="entry name" value="LIM_DOMAIN_2"/>
    <property type="match status" value="4"/>
</dbReference>
<gene>
    <name evidence="7" type="ORF">M513_00784</name>
</gene>
<evidence type="ECO:0000313" key="7">
    <source>
        <dbReference type="EMBL" id="KFD58558.1"/>
    </source>
</evidence>
<keyword evidence="1 5" id="KW-0479">Metal-binding</keyword>
<evidence type="ECO:0000256" key="4">
    <source>
        <dbReference type="ARBA" id="ARBA00023038"/>
    </source>
</evidence>
<dbReference type="Pfam" id="PF00412">
    <property type="entry name" value="LIM"/>
    <property type="match status" value="2"/>
</dbReference>
<name>A0A085MMW2_9BILA</name>
<dbReference type="Gene3D" id="2.10.110.10">
    <property type="entry name" value="Cysteine Rich Protein"/>
    <property type="match status" value="6"/>
</dbReference>
<dbReference type="GO" id="GO:0046872">
    <property type="term" value="F:metal ion binding"/>
    <property type="evidence" value="ECO:0007669"/>
    <property type="project" value="UniProtKB-KW"/>
</dbReference>
<feature type="domain" description="LIM zinc-binding" evidence="6">
    <location>
        <begin position="212"/>
        <end position="275"/>
    </location>
</feature>
<dbReference type="PANTHER" id="PTHR24205">
    <property type="entry name" value="FOUR AND A HALF LIM DOMAINS PROTEIN"/>
    <property type="match status" value="1"/>
</dbReference>
<dbReference type="PROSITE" id="PS00478">
    <property type="entry name" value="LIM_DOMAIN_1"/>
    <property type="match status" value="3"/>
</dbReference>
<accession>A0A085MMW2</accession>
<evidence type="ECO:0000259" key="6">
    <source>
        <dbReference type="PROSITE" id="PS50023"/>
    </source>
</evidence>
<dbReference type="Proteomes" id="UP000030764">
    <property type="component" value="Unassembled WGS sequence"/>
</dbReference>
<evidence type="ECO:0000256" key="5">
    <source>
        <dbReference type="PROSITE-ProRule" id="PRU00125"/>
    </source>
</evidence>
<feature type="domain" description="LIM zinc-binding" evidence="6">
    <location>
        <begin position="5"/>
        <end position="68"/>
    </location>
</feature>